<dbReference type="Pfam" id="PF12680">
    <property type="entry name" value="SnoaL_2"/>
    <property type="match status" value="1"/>
</dbReference>
<comment type="caution">
    <text evidence="2">The sequence shown here is derived from an EMBL/GenBank/DDBJ whole genome shotgun (WGS) entry which is preliminary data.</text>
</comment>
<keyword evidence="3" id="KW-1185">Reference proteome</keyword>
<feature type="domain" description="SnoaL-like" evidence="1">
    <location>
        <begin position="11"/>
        <end position="113"/>
    </location>
</feature>
<name>A0ABW1EPA8_9ACTN</name>
<reference evidence="3" key="1">
    <citation type="journal article" date="2019" name="Int. J. Syst. Evol. Microbiol.">
        <title>The Global Catalogue of Microorganisms (GCM) 10K type strain sequencing project: providing services to taxonomists for standard genome sequencing and annotation.</title>
        <authorList>
            <consortium name="The Broad Institute Genomics Platform"/>
            <consortium name="The Broad Institute Genome Sequencing Center for Infectious Disease"/>
            <person name="Wu L."/>
            <person name="Ma J."/>
        </authorList>
    </citation>
    <scope>NUCLEOTIDE SEQUENCE [LARGE SCALE GENOMIC DNA]</scope>
    <source>
        <strain evidence="3">CGMCC 4.1469</strain>
    </source>
</reference>
<dbReference type="Gene3D" id="3.10.450.50">
    <property type="match status" value="1"/>
</dbReference>
<evidence type="ECO:0000259" key="1">
    <source>
        <dbReference type="Pfam" id="PF12680"/>
    </source>
</evidence>
<accession>A0ABW1EPA8</accession>
<evidence type="ECO:0000313" key="3">
    <source>
        <dbReference type="Proteomes" id="UP001596067"/>
    </source>
</evidence>
<sequence length="142" mass="15756">MSTKDPKAEVIERFFAAYAAGDVEAMSAVLAEDIAWTIPGRHPLSGTKHGIAEVRSFFDQLGKAGFQAEPVFFGTNDEYVVDVHRGYSTQGVGKVDTLWALVWHFNAEGKIDRVINLSGDQHQMDNFIWDNFTLAPLPDRLG</sequence>
<dbReference type="RefSeq" id="WP_238862293.1">
    <property type="nucleotide sequence ID" value="NZ_BAAAVH010000072.1"/>
</dbReference>
<organism evidence="2 3">
    <name type="scientific">Kitasatospora aburaviensis</name>
    <dbReference type="NCBI Taxonomy" id="67265"/>
    <lineage>
        <taxon>Bacteria</taxon>
        <taxon>Bacillati</taxon>
        <taxon>Actinomycetota</taxon>
        <taxon>Actinomycetes</taxon>
        <taxon>Kitasatosporales</taxon>
        <taxon>Streptomycetaceae</taxon>
        <taxon>Kitasatospora</taxon>
    </lineage>
</organism>
<gene>
    <name evidence="2" type="ORF">ACFP0N_00175</name>
</gene>
<proteinExistence type="predicted"/>
<dbReference type="SUPFAM" id="SSF54427">
    <property type="entry name" value="NTF2-like"/>
    <property type="match status" value="1"/>
</dbReference>
<dbReference type="InterPro" id="IPR032710">
    <property type="entry name" value="NTF2-like_dom_sf"/>
</dbReference>
<evidence type="ECO:0000313" key="2">
    <source>
        <dbReference type="EMBL" id="MFC5883390.1"/>
    </source>
</evidence>
<protein>
    <submittedName>
        <fullName evidence="2">Nuclear transport factor 2 family protein</fullName>
    </submittedName>
</protein>
<dbReference type="InterPro" id="IPR037401">
    <property type="entry name" value="SnoaL-like"/>
</dbReference>
<dbReference type="Proteomes" id="UP001596067">
    <property type="component" value="Unassembled WGS sequence"/>
</dbReference>
<dbReference type="EMBL" id="JBHSOD010000001">
    <property type="protein sequence ID" value="MFC5883390.1"/>
    <property type="molecule type" value="Genomic_DNA"/>
</dbReference>